<dbReference type="PANTHER" id="PTHR24346:SF30">
    <property type="entry name" value="MATERNAL EMBRYONIC LEUCINE ZIPPER KINASE"/>
    <property type="match status" value="1"/>
</dbReference>
<dbReference type="SUPFAM" id="SSF56112">
    <property type="entry name" value="Protein kinase-like (PK-like)"/>
    <property type="match status" value="1"/>
</dbReference>
<evidence type="ECO:0000313" key="4">
    <source>
        <dbReference type="EMBL" id="AKC86328.1"/>
    </source>
</evidence>
<keyword evidence="5" id="KW-1185">Reference proteome</keyword>
<name>A0A0E3Z0S9_9GAMM</name>
<dbReference type="Gene3D" id="1.10.510.10">
    <property type="entry name" value="Transferase(Phosphotransferase) domain 1"/>
    <property type="match status" value="1"/>
</dbReference>
<dbReference type="OrthoDB" id="9801841at2"/>
<dbReference type="GO" id="GO:0035556">
    <property type="term" value="P:intracellular signal transduction"/>
    <property type="evidence" value="ECO:0007669"/>
    <property type="project" value="TreeGrafter"/>
</dbReference>
<dbReference type="PATRIC" id="fig|314722.6.peg.1184"/>
<dbReference type="InterPro" id="IPR011009">
    <property type="entry name" value="Kinase-like_dom_sf"/>
</dbReference>
<evidence type="ECO:0000313" key="5">
    <source>
        <dbReference type="Proteomes" id="UP000033067"/>
    </source>
</evidence>
<dbReference type="RefSeq" id="WP_082112863.1">
    <property type="nucleotide sequence ID" value="NZ_CP011144.1"/>
</dbReference>
<dbReference type="SMART" id="SM00220">
    <property type="entry name" value="S_TKc"/>
    <property type="match status" value="1"/>
</dbReference>
<dbReference type="Proteomes" id="UP000033067">
    <property type="component" value="Chromosome"/>
</dbReference>
<keyword evidence="2" id="KW-0067">ATP-binding</keyword>
<evidence type="ECO:0000256" key="1">
    <source>
        <dbReference type="ARBA" id="ARBA00022741"/>
    </source>
</evidence>
<dbReference type="GO" id="GO:0005524">
    <property type="term" value="F:ATP binding"/>
    <property type="evidence" value="ECO:0007669"/>
    <property type="project" value="UniProtKB-KW"/>
</dbReference>
<organism evidence="4 5">
    <name type="scientific">Pseudoxanthomonas suwonensis</name>
    <dbReference type="NCBI Taxonomy" id="314722"/>
    <lineage>
        <taxon>Bacteria</taxon>
        <taxon>Pseudomonadati</taxon>
        <taxon>Pseudomonadota</taxon>
        <taxon>Gammaproteobacteria</taxon>
        <taxon>Lysobacterales</taxon>
        <taxon>Lysobacteraceae</taxon>
        <taxon>Pseudoxanthomonas</taxon>
    </lineage>
</organism>
<dbReference type="GO" id="GO:0004674">
    <property type="term" value="F:protein serine/threonine kinase activity"/>
    <property type="evidence" value="ECO:0007669"/>
    <property type="project" value="TreeGrafter"/>
</dbReference>
<dbReference type="PROSITE" id="PS50011">
    <property type="entry name" value="PROTEIN_KINASE_DOM"/>
    <property type="match status" value="1"/>
</dbReference>
<sequence>MTKLGGRYTVLGKALSGGMGAVYPCTDDILERKVAVKVMQDSEEARRLVDEISALLKLRSKHVVQVYDILRLDATTIGIVQEFIEGTDLFDESTKAASPQALLKQLWQIASGIADIHEAGVIHRDIKLNNMKLDSEGIVKIFDFGLARDDGPEASTMGFVGTKWFAAPELYGTKVQFSTAVDTYAFGVCATYLIARKLPNELGQQPPVTMPEGYLNAAGGGVSPDIISMIEACLSTAPLDRPSMQQVRETLAKHLLFDRHQALVVYKGQASYLNASNREVSAKLSEMGSITIAYDGMDFVVADVQGDVFINYGKTVKGQALPGSCVVALGGPDKGASRRYVTFDLASPEVVL</sequence>
<keyword evidence="1" id="KW-0547">Nucleotide-binding</keyword>
<gene>
    <name evidence="4" type="ORF">WQ53_05600</name>
</gene>
<dbReference type="KEGG" id="psuw:WQ53_05600"/>
<dbReference type="EMBL" id="CP011144">
    <property type="protein sequence ID" value="AKC86328.1"/>
    <property type="molecule type" value="Genomic_DNA"/>
</dbReference>
<evidence type="ECO:0000256" key="2">
    <source>
        <dbReference type="ARBA" id="ARBA00022840"/>
    </source>
</evidence>
<keyword evidence="4" id="KW-0418">Kinase</keyword>
<protein>
    <submittedName>
        <fullName evidence="4">Protein kinase</fullName>
    </submittedName>
</protein>
<proteinExistence type="predicted"/>
<dbReference type="PANTHER" id="PTHR24346">
    <property type="entry name" value="MAP/MICROTUBULE AFFINITY-REGULATING KINASE"/>
    <property type="match status" value="1"/>
</dbReference>
<dbReference type="GO" id="GO:0005737">
    <property type="term" value="C:cytoplasm"/>
    <property type="evidence" value="ECO:0007669"/>
    <property type="project" value="TreeGrafter"/>
</dbReference>
<evidence type="ECO:0000259" key="3">
    <source>
        <dbReference type="PROSITE" id="PS50011"/>
    </source>
</evidence>
<feature type="domain" description="Protein kinase" evidence="3">
    <location>
        <begin position="8"/>
        <end position="257"/>
    </location>
</feature>
<dbReference type="Pfam" id="PF00069">
    <property type="entry name" value="Pkinase"/>
    <property type="match status" value="1"/>
</dbReference>
<dbReference type="CDD" id="cd14014">
    <property type="entry name" value="STKc_PknB_like"/>
    <property type="match status" value="1"/>
</dbReference>
<dbReference type="AlphaFoldDB" id="A0A0E3Z0S9"/>
<accession>A0A0E3Z0S9</accession>
<keyword evidence="4" id="KW-0808">Transferase</keyword>
<dbReference type="InterPro" id="IPR000719">
    <property type="entry name" value="Prot_kinase_dom"/>
</dbReference>
<reference evidence="4 5" key="1">
    <citation type="journal article" date="2015" name="Genome Announc.">
        <title>Complete Genome Sequence of Pseudoxanthomonas suwonensis Strain J1, a Cellulose-Degrading Bacterium Isolated from Leaf- and Wood-Enriched Soil.</title>
        <authorList>
            <person name="Hou L."/>
            <person name="Jiang J."/>
            <person name="Xu Z."/>
            <person name="Zhou Y."/>
            <person name="Leung F.C."/>
        </authorList>
    </citation>
    <scope>NUCLEOTIDE SEQUENCE [LARGE SCALE GENOMIC DNA]</scope>
    <source>
        <strain evidence="4 5">J1</strain>
    </source>
</reference>